<dbReference type="EMBL" id="LLZJ01000377">
    <property type="protein sequence ID" value="KUL48411.1"/>
    <property type="molecule type" value="Genomic_DNA"/>
</dbReference>
<dbReference type="OrthoDB" id="9794094at2"/>
<dbReference type="AlphaFoldDB" id="A0A0X3VUT7"/>
<evidence type="ECO:0008006" key="3">
    <source>
        <dbReference type="Google" id="ProtNLM"/>
    </source>
</evidence>
<dbReference type="SUPFAM" id="SSF54631">
    <property type="entry name" value="CBS-domain pair"/>
    <property type="match status" value="1"/>
</dbReference>
<dbReference type="RefSeq" id="WP_059146844.1">
    <property type="nucleotide sequence ID" value="NZ_LLZJ01000377.1"/>
</dbReference>
<sequence>MVGHVLTAVPVLDEQDRPVGVVSEADLWCDEAAGEGPGGSALTARLPPDAQLEHRAKDAAGVPSA</sequence>
<reference evidence="2" key="1">
    <citation type="submission" date="2015-10" db="EMBL/GenBank/DDBJ databases">
        <authorList>
            <person name="Ju K.-S."/>
            <person name="Doroghazi J.R."/>
            <person name="Metcalf W.W."/>
        </authorList>
    </citation>
    <scope>NUCLEOTIDE SEQUENCE [LARGE SCALE GENOMIC DNA]</scope>
    <source>
        <strain evidence="2">NRRL F-8817</strain>
    </source>
</reference>
<comment type="caution">
    <text evidence="1">The sequence shown here is derived from an EMBL/GenBank/DDBJ whole genome shotgun (WGS) entry which is preliminary data.</text>
</comment>
<dbReference type="Proteomes" id="UP000053413">
    <property type="component" value="Unassembled WGS sequence"/>
</dbReference>
<dbReference type="Gene3D" id="3.10.580.10">
    <property type="entry name" value="CBS-domain"/>
    <property type="match status" value="1"/>
</dbReference>
<accession>A0A0X3VUT7</accession>
<evidence type="ECO:0000313" key="2">
    <source>
        <dbReference type="Proteomes" id="UP000053413"/>
    </source>
</evidence>
<proteinExistence type="predicted"/>
<name>A0A0X3VUT7_STRVO</name>
<dbReference type="GeneID" id="97437101"/>
<gene>
    <name evidence="1" type="ORF">ADL28_29675</name>
</gene>
<protein>
    <recommendedName>
        <fullName evidence="3">CBS domain-containing protein</fullName>
    </recommendedName>
</protein>
<evidence type="ECO:0000313" key="1">
    <source>
        <dbReference type="EMBL" id="KUL48411.1"/>
    </source>
</evidence>
<organism evidence="1 2">
    <name type="scientific">Streptomyces violaceusniger</name>
    <dbReference type="NCBI Taxonomy" id="68280"/>
    <lineage>
        <taxon>Bacteria</taxon>
        <taxon>Bacillati</taxon>
        <taxon>Actinomycetota</taxon>
        <taxon>Actinomycetes</taxon>
        <taxon>Kitasatosporales</taxon>
        <taxon>Streptomycetaceae</taxon>
        <taxon>Streptomyces</taxon>
        <taxon>Streptomyces violaceusniger group</taxon>
    </lineage>
</organism>
<dbReference type="InterPro" id="IPR046342">
    <property type="entry name" value="CBS_dom_sf"/>
</dbReference>